<accession>A0ABU0AQ74</accession>
<feature type="domain" description="Alcohol dehydrogenase iron-type/glycerol dehydrogenase GldA" evidence="4">
    <location>
        <begin position="7"/>
        <end position="153"/>
    </location>
</feature>
<dbReference type="Gene3D" id="1.20.1090.10">
    <property type="entry name" value="Dehydroquinate synthase-like - alpha domain"/>
    <property type="match status" value="1"/>
</dbReference>
<reference evidence="5 6" key="1">
    <citation type="submission" date="2023-07" db="EMBL/GenBank/DDBJ databases">
        <title>Genomic Encyclopedia of Type Strains, Phase IV (KMG-IV): sequencing the most valuable type-strain genomes for metagenomic binning, comparative biology and taxonomic classification.</title>
        <authorList>
            <person name="Goeker M."/>
        </authorList>
    </citation>
    <scope>NUCLEOTIDE SEQUENCE [LARGE SCALE GENOMIC DNA]</scope>
    <source>
        <strain evidence="5 6">DSM 23494</strain>
    </source>
</reference>
<evidence type="ECO:0000256" key="2">
    <source>
        <dbReference type="ARBA" id="ARBA00022723"/>
    </source>
</evidence>
<dbReference type="PANTHER" id="PTHR43616:SF3">
    <property type="entry name" value="HYDROXYCARBOXYLATE DEHYDROGENASE A"/>
    <property type="match status" value="1"/>
</dbReference>
<dbReference type="Proteomes" id="UP001238088">
    <property type="component" value="Unassembled WGS sequence"/>
</dbReference>
<gene>
    <name evidence="5" type="ORF">J2S17_005368</name>
</gene>
<evidence type="ECO:0000313" key="5">
    <source>
        <dbReference type="EMBL" id="MDQ0273436.1"/>
    </source>
</evidence>
<protein>
    <submittedName>
        <fullName evidence="5">Glycerol dehydrogenase</fullName>
        <ecNumber evidence="5">1.1.1.6</ecNumber>
    </submittedName>
</protein>
<sequence>MKVTVGPAQYIRESGLLSEIGLYIEKFGKKAVLIGGIISRETVEAPLIESLTKHGMTLEQSLWYGGEASITNVDLLVEKLDTLDYDVIIAAGGGKAIDTVKAVAHRVNKPLVAIPTIAATCAATTPICIIYSDEGEFLEISRESKVPEMVLVDSDVILHAPVRYLIAGIGDTLAKWFETKTSAKKAIPNARNQTAIAIAGQLYQTMLNIGKQAVTSIEEEKMTPELEDMIDAVILISGSVSGYGGDDCRTAGAHAIYSGLTIFPEVHETYHGEIVAFGILAMLCMEGEDEQEIRELIRYYQEVSLPYTLKQMNIARLTEAQWQELGEVSVTIEDMANMPFDVTPEMVVKAVSKADSIGNEMLVK</sequence>
<keyword evidence="3 5" id="KW-0560">Oxidoreductase</keyword>
<proteinExistence type="inferred from homology"/>
<dbReference type="InterPro" id="IPR016205">
    <property type="entry name" value="Glycerol_DH"/>
</dbReference>
<dbReference type="Pfam" id="PF00465">
    <property type="entry name" value="Fe-ADH"/>
    <property type="match status" value="1"/>
</dbReference>
<dbReference type="InterPro" id="IPR018211">
    <property type="entry name" value="ADH_Fe_CS"/>
</dbReference>
<dbReference type="EMBL" id="JAUSUB010000040">
    <property type="protein sequence ID" value="MDQ0273436.1"/>
    <property type="molecule type" value="Genomic_DNA"/>
</dbReference>
<evidence type="ECO:0000313" key="6">
    <source>
        <dbReference type="Proteomes" id="UP001238088"/>
    </source>
</evidence>
<dbReference type="SUPFAM" id="SSF56796">
    <property type="entry name" value="Dehydroquinate synthase-like"/>
    <property type="match status" value="1"/>
</dbReference>
<dbReference type="PIRSF" id="PIRSF000112">
    <property type="entry name" value="Glycerol_dehydrogenase"/>
    <property type="match status" value="1"/>
</dbReference>
<comment type="caution">
    <text evidence="5">The sequence shown here is derived from an EMBL/GenBank/DDBJ whole genome shotgun (WGS) entry which is preliminary data.</text>
</comment>
<dbReference type="PANTHER" id="PTHR43616">
    <property type="entry name" value="GLYCEROL DEHYDROGENASE"/>
    <property type="match status" value="1"/>
</dbReference>
<keyword evidence="6" id="KW-1185">Reference proteome</keyword>
<dbReference type="RefSeq" id="WP_307479557.1">
    <property type="nucleotide sequence ID" value="NZ_JAUSUB010000040.1"/>
</dbReference>
<comment type="similarity">
    <text evidence="1">Belongs to the iron-containing alcohol dehydrogenase family.</text>
</comment>
<dbReference type="EC" id="1.1.1.6" evidence="5"/>
<organism evidence="5 6">
    <name type="scientific">Cytobacillus purgationiresistens</name>
    <dbReference type="NCBI Taxonomy" id="863449"/>
    <lineage>
        <taxon>Bacteria</taxon>
        <taxon>Bacillati</taxon>
        <taxon>Bacillota</taxon>
        <taxon>Bacilli</taxon>
        <taxon>Bacillales</taxon>
        <taxon>Bacillaceae</taxon>
        <taxon>Cytobacillus</taxon>
    </lineage>
</organism>
<keyword evidence="2" id="KW-0479">Metal-binding</keyword>
<dbReference type="CDD" id="cd08550">
    <property type="entry name" value="GlyDH-like"/>
    <property type="match status" value="1"/>
</dbReference>
<dbReference type="InterPro" id="IPR001670">
    <property type="entry name" value="ADH_Fe/GldA"/>
</dbReference>
<dbReference type="Gene3D" id="3.40.50.1970">
    <property type="match status" value="1"/>
</dbReference>
<dbReference type="GO" id="GO:0008888">
    <property type="term" value="F:glycerol dehydrogenase (NAD+) activity"/>
    <property type="evidence" value="ECO:0007669"/>
    <property type="project" value="UniProtKB-EC"/>
</dbReference>
<evidence type="ECO:0000256" key="3">
    <source>
        <dbReference type="ARBA" id="ARBA00023002"/>
    </source>
</evidence>
<evidence type="ECO:0000256" key="1">
    <source>
        <dbReference type="ARBA" id="ARBA00007358"/>
    </source>
</evidence>
<evidence type="ECO:0000259" key="4">
    <source>
        <dbReference type="Pfam" id="PF00465"/>
    </source>
</evidence>
<dbReference type="PROSITE" id="PS00913">
    <property type="entry name" value="ADH_IRON_1"/>
    <property type="match status" value="1"/>
</dbReference>
<name>A0ABU0AQ74_9BACI</name>